<dbReference type="InterPro" id="IPR003439">
    <property type="entry name" value="ABC_transporter-like_ATP-bd"/>
</dbReference>
<keyword evidence="2" id="KW-0547">Nucleotide-binding</keyword>
<gene>
    <name evidence="5" type="ORF">A2997_01585</name>
</gene>
<dbReference type="InterPro" id="IPR051120">
    <property type="entry name" value="ABC_AA/LPS_Transport"/>
</dbReference>
<proteinExistence type="predicted"/>
<evidence type="ECO:0000256" key="2">
    <source>
        <dbReference type="ARBA" id="ARBA00022741"/>
    </source>
</evidence>
<dbReference type="SUPFAM" id="SSF52540">
    <property type="entry name" value="P-loop containing nucleoside triphosphate hydrolases"/>
    <property type="match status" value="1"/>
</dbReference>
<evidence type="ECO:0000256" key="1">
    <source>
        <dbReference type="ARBA" id="ARBA00022448"/>
    </source>
</evidence>
<dbReference type="PROSITE" id="PS50893">
    <property type="entry name" value="ABC_TRANSPORTER_2"/>
    <property type="match status" value="1"/>
</dbReference>
<evidence type="ECO:0000259" key="4">
    <source>
        <dbReference type="PROSITE" id="PS50893"/>
    </source>
</evidence>
<dbReference type="PROSITE" id="PS00211">
    <property type="entry name" value="ABC_TRANSPORTER_1"/>
    <property type="match status" value="1"/>
</dbReference>
<dbReference type="EMBL" id="MFUQ01000018">
    <property type="protein sequence ID" value="OGI83397.1"/>
    <property type="molecule type" value="Genomic_DNA"/>
</dbReference>
<dbReference type="Proteomes" id="UP000179448">
    <property type="component" value="Unassembled WGS sequence"/>
</dbReference>
<evidence type="ECO:0000256" key="3">
    <source>
        <dbReference type="ARBA" id="ARBA00022840"/>
    </source>
</evidence>
<dbReference type="InterPro" id="IPR017871">
    <property type="entry name" value="ABC_transporter-like_CS"/>
</dbReference>
<dbReference type="AlphaFoldDB" id="A0A1F6WNF0"/>
<dbReference type="InterPro" id="IPR003593">
    <property type="entry name" value="AAA+_ATPase"/>
</dbReference>
<sequence length="250" mass="28030">MSLLSTHKLKKIFNGVSAVNGVSLSFEPGKITSVIGPNGCGKTTMINLITGMMPFDDGNITIGEHTKIDNMPAYDVATYGITRTFQQPRLFEQMTVLDNILVVLTERNVFKSLFERHDKYHIDIAEKILRRVDIFEKKDNLAVNLSYGQRKLLEIARVIAMGERTDGESHILFFDEPFAGLFPEMVKLVSSILKELRDEGKAVVLVEHNMDLIRELSDHVYVLDAGEHLAEGTAKDVFSNRGVIEAYLGD</sequence>
<dbReference type="STRING" id="1801766.A2997_01585"/>
<evidence type="ECO:0000313" key="5">
    <source>
        <dbReference type="EMBL" id="OGI83397.1"/>
    </source>
</evidence>
<protein>
    <recommendedName>
        <fullName evidence="4">ABC transporter domain-containing protein</fullName>
    </recommendedName>
</protein>
<accession>A0A1F6WNF0</accession>
<dbReference type="Pfam" id="PF00005">
    <property type="entry name" value="ABC_tran"/>
    <property type="match status" value="1"/>
</dbReference>
<reference evidence="5 6" key="1">
    <citation type="journal article" date="2016" name="Nat. Commun.">
        <title>Thousands of microbial genomes shed light on interconnected biogeochemical processes in an aquifer system.</title>
        <authorList>
            <person name="Anantharaman K."/>
            <person name="Brown C.T."/>
            <person name="Hug L.A."/>
            <person name="Sharon I."/>
            <person name="Castelle C.J."/>
            <person name="Probst A.J."/>
            <person name="Thomas B.C."/>
            <person name="Singh A."/>
            <person name="Wilkins M.J."/>
            <person name="Karaoz U."/>
            <person name="Brodie E.L."/>
            <person name="Williams K.H."/>
            <person name="Hubbard S.S."/>
            <person name="Banfield J.F."/>
        </authorList>
    </citation>
    <scope>NUCLEOTIDE SEQUENCE [LARGE SCALE GENOMIC DNA]</scope>
</reference>
<dbReference type="PANTHER" id="PTHR45772">
    <property type="entry name" value="CONSERVED COMPONENT OF ABC TRANSPORTER FOR NATURAL AMINO ACIDS-RELATED"/>
    <property type="match status" value="1"/>
</dbReference>
<feature type="domain" description="ABC transporter" evidence="4">
    <location>
        <begin position="4"/>
        <end position="250"/>
    </location>
</feature>
<dbReference type="InterPro" id="IPR027417">
    <property type="entry name" value="P-loop_NTPase"/>
</dbReference>
<keyword evidence="3" id="KW-0067">ATP-binding</keyword>
<name>A0A1F6WNF0_9BACT</name>
<comment type="caution">
    <text evidence="5">The sequence shown here is derived from an EMBL/GenBank/DDBJ whole genome shotgun (WGS) entry which is preliminary data.</text>
</comment>
<evidence type="ECO:0000313" key="6">
    <source>
        <dbReference type="Proteomes" id="UP000179448"/>
    </source>
</evidence>
<dbReference type="SMART" id="SM00382">
    <property type="entry name" value="AAA"/>
    <property type="match status" value="1"/>
</dbReference>
<dbReference type="GO" id="GO:0005524">
    <property type="term" value="F:ATP binding"/>
    <property type="evidence" value="ECO:0007669"/>
    <property type="project" value="UniProtKB-KW"/>
</dbReference>
<organism evidence="5 6">
    <name type="scientific">Candidatus Nomurabacteria bacterium RIFCSPLOWO2_01_FULL_36_10b</name>
    <dbReference type="NCBI Taxonomy" id="1801766"/>
    <lineage>
        <taxon>Bacteria</taxon>
        <taxon>Candidatus Nomuraibacteriota</taxon>
    </lineage>
</organism>
<keyword evidence="1" id="KW-0813">Transport</keyword>
<dbReference type="GO" id="GO:0005886">
    <property type="term" value="C:plasma membrane"/>
    <property type="evidence" value="ECO:0007669"/>
    <property type="project" value="TreeGrafter"/>
</dbReference>
<dbReference type="GO" id="GO:0016887">
    <property type="term" value="F:ATP hydrolysis activity"/>
    <property type="evidence" value="ECO:0007669"/>
    <property type="project" value="InterPro"/>
</dbReference>
<dbReference type="Gene3D" id="3.40.50.300">
    <property type="entry name" value="P-loop containing nucleotide triphosphate hydrolases"/>
    <property type="match status" value="1"/>
</dbReference>